<dbReference type="CDD" id="cd07389">
    <property type="entry name" value="MPP_PhoD"/>
    <property type="match status" value="1"/>
</dbReference>
<proteinExistence type="predicted"/>
<protein>
    <submittedName>
        <fullName evidence="3">Alkaline phosphatase D family protein</fullName>
    </submittedName>
</protein>
<gene>
    <name evidence="3" type="ORF">SMD31_04580</name>
</gene>
<dbReference type="InterPro" id="IPR006311">
    <property type="entry name" value="TAT_signal"/>
</dbReference>
<evidence type="ECO:0000259" key="1">
    <source>
        <dbReference type="Pfam" id="PF09423"/>
    </source>
</evidence>
<dbReference type="InterPro" id="IPR018946">
    <property type="entry name" value="PhoD-like_MPP"/>
</dbReference>
<dbReference type="PROSITE" id="PS51318">
    <property type="entry name" value="TAT"/>
    <property type="match status" value="1"/>
</dbReference>
<dbReference type="NCBIfam" id="TIGR01409">
    <property type="entry name" value="TAT_signal_seq"/>
    <property type="match status" value="1"/>
</dbReference>
<dbReference type="InterPro" id="IPR032093">
    <property type="entry name" value="PhoD_N"/>
</dbReference>
<evidence type="ECO:0000313" key="3">
    <source>
        <dbReference type="EMBL" id="MDY0871179.1"/>
    </source>
</evidence>
<dbReference type="InterPro" id="IPR029052">
    <property type="entry name" value="Metallo-depent_PP-like"/>
</dbReference>
<evidence type="ECO:0000259" key="2">
    <source>
        <dbReference type="Pfam" id="PF16655"/>
    </source>
</evidence>
<feature type="domain" description="Phospholipase D N-terminal" evidence="2">
    <location>
        <begin position="45"/>
        <end position="136"/>
    </location>
</feature>
<evidence type="ECO:0000313" key="4">
    <source>
        <dbReference type="Proteomes" id="UP001271769"/>
    </source>
</evidence>
<reference evidence="3 4" key="1">
    <citation type="journal article" date="2013" name="Antonie Van Leeuwenhoek">
        <title>Dongia rigui sp. nov., isolated from freshwater of a large wetland in Korea.</title>
        <authorList>
            <person name="Baik K.S."/>
            <person name="Hwang Y.M."/>
            <person name="Choi J.S."/>
            <person name="Kwon J."/>
            <person name="Seong C.N."/>
        </authorList>
    </citation>
    <scope>NUCLEOTIDE SEQUENCE [LARGE SCALE GENOMIC DNA]</scope>
    <source>
        <strain evidence="3 4">04SU4-P</strain>
    </source>
</reference>
<dbReference type="EMBL" id="JAXCLX010000001">
    <property type="protein sequence ID" value="MDY0871179.1"/>
    <property type="molecule type" value="Genomic_DNA"/>
</dbReference>
<dbReference type="PANTHER" id="PTHR43606">
    <property type="entry name" value="PHOSPHATASE, PUTATIVE (AFU_ORTHOLOGUE AFUA_6G08710)-RELATED"/>
    <property type="match status" value="1"/>
</dbReference>
<dbReference type="Gene3D" id="2.60.40.380">
    <property type="entry name" value="Purple acid phosphatase-like, N-terminal"/>
    <property type="match status" value="1"/>
</dbReference>
<organism evidence="3 4">
    <name type="scientific">Dongia rigui</name>
    <dbReference type="NCBI Taxonomy" id="940149"/>
    <lineage>
        <taxon>Bacteria</taxon>
        <taxon>Pseudomonadati</taxon>
        <taxon>Pseudomonadota</taxon>
        <taxon>Alphaproteobacteria</taxon>
        <taxon>Rhodospirillales</taxon>
        <taxon>Dongiaceae</taxon>
        <taxon>Dongia</taxon>
    </lineage>
</organism>
<comment type="caution">
    <text evidence="3">The sequence shown here is derived from an EMBL/GenBank/DDBJ whole genome shotgun (WGS) entry which is preliminary data.</text>
</comment>
<keyword evidence="4" id="KW-1185">Reference proteome</keyword>
<dbReference type="Gene3D" id="3.60.21.70">
    <property type="entry name" value="PhoD-like phosphatase"/>
    <property type="match status" value="1"/>
</dbReference>
<dbReference type="Proteomes" id="UP001271769">
    <property type="component" value="Unassembled WGS sequence"/>
</dbReference>
<dbReference type="RefSeq" id="WP_320499544.1">
    <property type="nucleotide sequence ID" value="NZ_JAXCLX010000001.1"/>
</dbReference>
<dbReference type="InterPro" id="IPR052900">
    <property type="entry name" value="Phospholipid_Metab_Enz"/>
</dbReference>
<dbReference type="InterPro" id="IPR019546">
    <property type="entry name" value="TAT_signal_bac_arc"/>
</dbReference>
<accession>A0ABU5DV63</accession>
<dbReference type="Pfam" id="PF09423">
    <property type="entry name" value="PhoD"/>
    <property type="match status" value="1"/>
</dbReference>
<dbReference type="PANTHER" id="PTHR43606:SF1">
    <property type="entry name" value="PHOD-LIKE PHOSPHATASE METALLOPHOSPHATASE DOMAIN-CONTAINING PROTEIN"/>
    <property type="match status" value="1"/>
</dbReference>
<name>A0ABU5DV63_9PROT</name>
<feature type="domain" description="PhoD-like phosphatase metallophosphatase" evidence="1">
    <location>
        <begin position="148"/>
        <end position="505"/>
    </location>
</feature>
<sequence>MAFKFSENRLSRRHFLRVSTAAGVIGAAGVAPRISYAAQRPTITHGLQSGDIGADRGVLWSRTDRPAQAIFEWSTSDSFKEVTRLPKIAALPESDFTAKILATGLPSDQDIFYRVRFQDLSDVHVESEPLTGHFRTAPATRRNVSFVWSGDTAGQGWGIDEARGGMKGYATMLKHDPDFFLHSGDNVYADGVMEAEVKLADGTVWKNLVTPEKSKVAETLDEFRGQYKYNFLDKNVRDLYAQVPVLTQWDDHEVTNNWSDSKQLGDAYKEKSIATLTARAAKAFHEYMPIATSLDEPQRVYRKIAYGPHLDVFMIDMRSYRGPNGDNLETSAGGTAAFLGTEQLAWLKRELLTSKATWKVIAADMPLSLLVWNNAADKKGFEAIANNEPGKPLGRELEFADLLRFMKAAGIKNTVWLTADVHYTAAHYYDPNKAAFQEFEPFWEFVSGPIHAGTYGPNDIDMTFGPEVKFVKAPEPGQEKVGPAAGLQFFGHVKIVGDSGVMTVTLRDTADTALWSIDLTPQHAV</sequence>
<dbReference type="SUPFAM" id="SSF56300">
    <property type="entry name" value="Metallo-dependent phosphatases"/>
    <property type="match status" value="1"/>
</dbReference>
<dbReference type="Pfam" id="PF16655">
    <property type="entry name" value="PhoD_N"/>
    <property type="match status" value="1"/>
</dbReference>
<dbReference type="InterPro" id="IPR038607">
    <property type="entry name" value="PhoD-like_sf"/>
</dbReference>